<keyword evidence="1" id="KW-0472">Membrane</keyword>
<sequence>MSRLILTKRSLTILLCLTDPSLRLFCLVSPTSQYFDLVTCVLETDIYLHCWRSWLRLYLITMIVSATLLMQNPEPYTLT</sequence>
<keyword evidence="1" id="KW-0812">Transmembrane</keyword>
<accession>A0AAE0XNW3</accession>
<evidence type="ECO:0000313" key="3">
    <source>
        <dbReference type="Proteomes" id="UP001283361"/>
    </source>
</evidence>
<proteinExistence type="predicted"/>
<dbReference type="AlphaFoldDB" id="A0AAE0XNW3"/>
<protein>
    <submittedName>
        <fullName evidence="2">Uncharacterized protein</fullName>
    </submittedName>
</protein>
<comment type="caution">
    <text evidence="2">The sequence shown here is derived from an EMBL/GenBank/DDBJ whole genome shotgun (WGS) entry which is preliminary data.</text>
</comment>
<evidence type="ECO:0000313" key="2">
    <source>
        <dbReference type="EMBL" id="KAK3697545.1"/>
    </source>
</evidence>
<reference evidence="2" key="1">
    <citation type="journal article" date="2023" name="G3 (Bethesda)">
        <title>A reference genome for the long-term kleptoplast-retaining sea slug Elysia crispata morphotype clarki.</title>
        <authorList>
            <person name="Eastman K.E."/>
            <person name="Pendleton A.L."/>
            <person name="Shaikh M.A."/>
            <person name="Suttiyut T."/>
            <person name="Ogas R."/>
            <person name="Tomko P."/>
            <person name="Gavelis G."/>
            <person name="Widhalm J.R."/>
            <person name="Wisecaver J.H."/>
        </authorList>
    </citation>
    <scope>NUCLEOTIDE SEQUENCE</scope>
    <source>
        <strain evidence="2">ECLA1</strain>
    </source>
</reference>
<feature type="transmembrane region" description="Helical" evidence="1">
    <location>
        <begin position="53"/>
        <end position="70"/>
    </location>
</feature>
<dbReference type="Proteomes" id="UP001283361">
    <property type="component" value="Unassembled WGS sequence"/>
</dbReference>
<dbReference type="EMBL" id="JAWDGP010008007">
    <property type="protein sequence ID" value="KAK3697545.1"/>
    <property type="molecule type" value="Genomic_DNA"/>
</dbReference>
<gene>
    <name evidence="2" type="ORF">RRG08_042790</name>
</gene>
<organism evidence="2 3">
    <name type="scientific">Elysia crispata</name>
    <name type="common">lettuce slug</name>
    <dbReference type="NCBI Taxonomy" id="231223"/>
    <lineage>
        <taxon>Eukaryota</taxon>
        <taxon>Metazoa</taxon>
        <taxon>Spiralia</taxon>
        <taxon>Lophotrochozoa</taxon>
        <taxon>Mollusca</taxon>
        <taxon>Gastropoda</taxon>
        <taxon>Heterobranchia</taxon>
        <taxon>Euthyneura</taxon>
        <taxon>Panpulmonata</taxon>
        <taxon>Sacoglossa</taxon>
        <taxon>Placobranchoidea</taxon>
        <taxon>Plakobranchidae</taxon>
        <taxon>Elysia</taxon>
    </lineage>
</organism>
<keyword evidence="1" id="KW-1133">Transmembrane helix</keyword>
<evidence type="ECO:0000256" key="1">
    <source>
        <dbReference type="SAM" id="Phobius"/>
    </source>
</evidence>
<keyword evidence="3" id="KW-1185">Reference proteome</keyword>
<name>A0AAE0XNW3_9GAST</name>